<protein>
    <submittedName>
        <fullName evidence="1">DUF3370 domain-containing protein</fullName>
    </submittedName>
</protein>
<dbReference type="EMBL" id="DSRU01000104">
    <property type="protein sequence ID" value="HFM97698.1"/>
    <property type="molecule type" value="Genomic_DNA"/>
</dbReference>
<dbReference type="InterPro" id="IPR021801">
    <property type="entry name" value="DUF3370"/>
</dbReference>
<accession>A0A7C3PFD6</accession>
<sequence length="460" mass="50360">MIPFLFASVLAQTPAQPPQIPSQEVLLPRQIRVLPGQLDKVPVFNSNSPELVQQEGILLSTFPKAGMATPAAHLNFGFNGRFDVFAHHIAKAATPEDLRTLYLGVVLHNPGDRPVTVDVLQAASYLSQPDAPFIELPAYVDNNRGDVYAGPGSRAMSDVLRGKRQEDFPAQVVIPPGESRMLMNLPIPVKTLEPPINGRSTSIRLYSDGLVYAASLAKFAAVDAQGEEQAPTLAEWEALLRQGGLAGPRDRTPTPPEQTSGQVVYGRVAGVSEGSRWQTQIVDDASSADWALAIPPVGATFSYGLSLLRLGTHGTGQIQTAPMLARYPDTAYEAHGNYAIEYSLTLPLRNDTNATQTVALLVETPIKEEKPKNPGNMRFFEPVPRQVFFRGTVRLRYNDDRGLPQTRYIHLVQRRGQQGEPLVLLTMPPGDRRLVQFDFLYPPDATPPQILTVKTLAPAR</sequence>
<reference evidence="1" key="1">
    <citation type="journal article" date="2020" name="mSystems">
        <title>Genome- and Community-Level Interaction Insights into Carbon Utilization and Element Cycling Functions of Hydrothermarchaeota in Hydrothermal Sediment.</title>
        <authorList>
            <person name="Zhou Z."/>
            <person name="Liu Y."/>
            <person name="Xu W."/>
            <person name="Pan J."/>
            <person name="Luo Z.H."/>
            <person name="Li M."/>
        </authorList>
    </citation>
    <scope>NUCLEOTIDE SEQUENCE [LARGE SCALE GENOMIC DNA]</scope>
    <source>
        <strain evidence="1">SpSt-418</strain>
    </source>
</reference>
<evidence type="ECO:0000313" key="1">
    <source>
        <dbReference type="EMBL" id="HFM97698.1"/>
    </source>
</evidence>
<gene>
    <name evidence="1" type="ORF">ENR64_08000</name>
</gene>
<comment type="caution">
    <text evidence="1">The sequence shown here is derived from an EMBL/GenBank/DDBJ whole genome shotgun (WGS) entry which is preliminary data.</text>
</comment>
<organism evidence="1">
    <name type="scientific">Oscillatoriales cyanobacterium SpSt-418</name>
    <dbReference type="NCBI Taxonomy" id="2282169"/>
    <lineage>
        <taxon>Bacteria</taxon>
        <taxon>Bacillati</taxon>
        <taxon>Cyanobacteriota</taxon>
        <taxon>Cyanophyceae</taxon>
        <taxon>Oscillatoriophycideae</taxon>
        <taxon>Oscillatoriales</taxon>
    </lineage>
</organism>
<dbReference type="AlphaFoldDB" id="A0A7C3PFD6"/>
<name>A0A7C3PFD6_9CYAN</name>
<proteinExistence type="predicted"/>
<dbReference type="Pfam" id="PF11850">
    <property type="entry name" value="DUF3370"/>
    <property type="match status" value="1"/>
</dbReference>